<proteinExistence type="predicted"/>
<dbReference type="Gene3D" id="3.10.350.10">
    <property type="entry name" value="LysM domain"/>
    <property type="match status" value="3"/>
</dbReference>
<feature type="domain" description="LysM" evidence="2">
    <location>
        <begin position="395"/>
        <end position="439"/>
    </location>
</feature>
<dbReference type="PANTHER" id="PTHR33734:SF22">
    <property type="entry name" value="MEMBRANE-BOUND LYTIC MUREIN TRANSGLYCOSYLASE D"/>
    <property type="match status" value="1"/>
</dbReference>
<dbReference type="InterPro" id="IPR018392">
    <property type="entry name" value="LysM"/>
</dbReference>
<dbReference type="Pfam" id="PF01476">
    <property type="entry name" value="LysM"/>
    <property type="match status" value="3"/>
</dbReference>
<evidence type="ECO:0000313" key="4">
    <source>
        <dbReference type="Proteomes" id="UP000648239"/>
    </source>
</evidence>
<dbReference type="AlphaFoldDB" id="A0A8J7CKY4"/>
<feature type="domain" description="LysM" evidence="2">
    <location>
        <begin position="463"/>
        <end position="507"/>
    </location>
</feature>
<dbReference type="SUPFAM" id="SSF53955">
    <property type="entry name" value="Lysozyme-like"/>
    <property type="match status" value="1"/>
</dbReference>
<reference evidence="3 4" key="1">
    <citation type="submission" date="2020-08" db="EMBL/GenBank/DDBJ databases">
        <title>Acidobacteriota in marine sediments use diverse sulfur dissimilation pathways.</title>
        <authorList>
            <person name="Wasmund K."/>
        </authorList>
    </citation>
    <scope>NUCLEOTIDE SEQUENCE [LARGE SCALE GENOMIC DNA]</scope>
    <source>
        <strain evidence="3">MAG AM4</strain>
    </source>
</reference>
<dbReference type="EMBL" id="JACXWD010000015">
    <property type="protein sequence ID" value="MBD3867723.1"/>
    <property type="molecule type" value="Genomic_DNA"/>
</dbReference>
<comment type="caution">
    <text evidence="3">The sequence shown here is derived from an EMBL/GenBank/DDBJ whole genome shotgun (WGS) entry which is preliminary data.</text>
</comment>
<dbReference type="Gene3D" id="1.10.530.10">
    <property type="match status" value="1"/>
</dbReference>
<dbReference type="CDD" id="cd00118">
    <property type="entry name" value="LysM"/>
    <property type="match status" value="3"/>
</dbReference>
<feature type="region of interest" description="Disordered" evidence="1">
    <location>
        <begin position="42"/>
        <end position="61"/>
    </location>
</feature>
<dbReference type="PROSITE" id="PS51782">
    <property type="entry name" value="LYSM"/>
    <property type="match status" value="3"/>
</dbReference>
<dbReference type="GO" id="GO:0008932">
    <property type="term" value="F:lytic endotransglycosylase activity"/>
    <property type="evidence" value="ECO:0007669"/>
    <property type="project" value="TreeGrafter"/>
</dbReference>
<dbReference type="InterPro" id="IPR036779">
    <property type="entry name" value="LysM_dom_sf"/>
</dbReference>
<dbReference type="InterPro" id="IPR023346">
    <property type="entry name" value="Lysozyme-like_dom_sf"/>
</dbReference>
<dbReference type="Pfam" id="PF01464">
    <property type="entry name" value="SLT"/>
    <property type="match status" value="1"/>
</dbReference>
<dbReference type="Proteomes" id="UP000648239">
    <property type="component" value="Unassembled WGS sequence"/>
</dbReference>
<feature type="domain" description="LysM" evidence="2">
    <location>
        <begin position="533"/>
        <end position="577"/>
    </location>
</feature>
<evidence type="ECO:0000313" key="3">
    <source>
        <dbReference type="EMBL" id="MBD3867723.1"/>
    </source>
</evidence>
<dbReference type="SUPFAM" id="SSF54106">
    <property type="entry name" value="LysM domain"/>
    <property type="match status" value="3"/>
</dbReference>
<sequence>MNGLATGAKLRNITFYLMLCGVVAVLATSCTPMHVRTAPETVEPAAEVNSTPAPVEARRPIPDPLFDITRESFEDESVLAENASPLELDAEISAGEPISHSPHDDLEIASPELTPEEAEQERQRLENLEPVFDIPIEINKQVLGWIDYYSNKHKDSFTPGLVRSGKYLPMFRKIFKEAGLPQDLVYMAHVESAYKTNAYSRAHAKGVFQFIASTGRRYGLRVDWWVDERSDPEKAAVAAAAYLTDLYDEFGDWYLAMAGYNAGEGKVRRAIRRTGSKDFWTIAQTRYLRRETKNYVPAILAATLISKQPEKYGFEFTPATLVEYESIEVNGAADLKVLARCAGSDFETLKTLNPALRRYQTPPDGTTTVRVPTGTGGATLAALEQVPRTERVLYVRHRIRKGDTLSVIARKYGVSVSAIQRSNNMGRRTMIREGKTLVIPTVAAGAFDYAPAGEATAATGEAIRYRVRRGDTLSHIARRHRTTAPAIAAASGISVNKVLSIGERLTVVPGVRSTSSARKIGQGDTSAVASGSGTHTVRRGDSLWKIANRYGTTVSRLCGLNGISSRSTLYPGMKIRLR</sequence>
<dbReference type="InterPro" id="IPR008258">
    <property type="entry name" value="Transglycosylase_SLT_dom_1"/>
</dbReference>
<gene>
    <name evidence="3" type="ORF">IFK94_06335</name>
</gene>
<accession>A0A8J7CKY4</accession>
<protein>
    <submittedName>
        <fullName evidence="3">LysM peptidoglycan-binding domain-containing protein</fullName>
    </submittedName>
</protein>
<dbReference type="PANTHER" id="PTHR33734">
    <property type="entry name" value="LYSM DOMAIN-CONTAINING GPI-ANCHORED PROTEIN 2"/>
    <property type="match status" value="1"/>
</dbReference>
<evidence type="ECO:0000259" key="2">
    <source>
        <dbReference type="PROSITE" id="PS51782"/>
    </source>
</evidence>
<evidence type="ECO:0000256" key="1">
    <source>
        <dbReference type="SAM" id="MobiDB-lite"/>
    </source>
</evidence>
<dbReference type="SMART" id="SM00257">
    <property type="entry name" value="LysM"/>
    <property type="match status" value="3"/>
</dbReference>
<name>A0A8J7CKY4_9BACT</name>
<organism evidence="3 4">
    <name type="scientific">Candidatus Polarisedimenticola svalbardensis</name>
    <dbReference type="NCBI Taxonomy" id="2886004"/>
    <lineage>
        <taxon>Bacteria</taxon>
        <taxon>Pseudomonadati</taxon>
        <taxon>Acidobacteriota</taxon>
        <taxon>Candidatus Polarisedimenticolia</taxon>
        <taxon>Candidatus Polarisedimenticolales</taxon>
        <taxon>Candidatus Polarisedimenticolaceae</taxon>
        <taxon>Candidatus Polarisedimenticola</taxon>
    </lineage>
</organism>
<dbReference type="CDD" id="cd16894">
    <property type="entry name" value="MltD-like"/>
    <property type="match status" value="1"/>
</dbReference>